<organism evidence="2 3">
    <name type="scientific">Candidatus Nanohalobium constans</name>
    <dbReference type="NCBI Taxonomy" id="2565781"/>
    <lineage>
        <taxon>Archaea</taxon>
        <taxon>Candidatus Nanohalarchaeota</taxon>
        <taxon>Candidatus Nanohalobia</taxon>
        <taxon>Candidatus Nanohalobiales</taxon>
        <taxon>Candidatus Nanohalobiaceae</taxon>
        <taxon>Candidatus Nanohalobium</taxon>
    </lineage>
</organism>
<accession>A0A5Q0UFI8</accession>
<keyword evidence="3" id="KW-1185">Reference proteome</keyword>
<keyword evidence="1" id="KW-0812">Transmembrane</keyword>
<feature type="transmembrane region" description="Helical" evidence="1">
    <location>
        <begin position="7"/>
        <end position="24"/>
    </location>
</feature>
<keyword evidence="1" id="KW-1133">Transmembrane helix</keyword>
<evidence type="ECO:0000313" key="2">
    <source>
        <dbReference type="EMBL" id="QGA80346.1"/>
    </source>
</evidence>
<reference evidence="3" key="1">
    <citation type="submission" date="2019-05" db="EMBL/GenBank/DDBJ databases">
        <title>Candidatus Nanohalobium constans, a novel model system to study the DPANN nano-sized archaea: genomic and physiological characterization of a nanoarchaeon co-cultured with its chitinotrophic host.</title>
        <authorList>
            <person name="La Cono V."/>
            <person name="Arcadi E."/>
            <person name="Crisafi F."/>
            <person name="Denaro R."/>
            <person name="La Spada G."/>
            <person name="Messina E."/>
            <person name="Smedile F."/>
            <person name="Toshchakov S.V."/>
            <person name="Shevchenko M.A."/>
            <person name="Golyshin P.N."/>
            <person name="Golyshina O.V."/>
            <person name="Ferrer M."/>
            <person name="Rohde M."/>
            <person name="Mushegian A."/>
            <person name="Sorokin D.Y."/>
            <person name="Giuliano L."/>
            <person name="Yakimov M.M."/>
        </authorList>
    </citation>
    <scope>NUCLEOTIDE SEQUENCE [LARGE SCALE GENOMIC DNA]</scope>
    <source>
        <strain evidence="3">LC1Nh</strain>
    </source>
</reference>
<gene>
    <name evidence="2" type="ORF">LC1Nh_0445</name>
</gene>
<evidence type="ECO:0000256" key="1">
    <source>
        <dbReference type="SAM" id="Phobius"/>
    </source>
</evidence>
<proteinExistence type="predicted"/>
<keyword evidence="1" id="KW-0472">Membrane</keyword>
<evidence type="ECO:0000313" key="3">
    <source>
        <dbReference type="Proteomes" id="UP000377803"/>
    </source>
</evidence>
<feature type="transmembrane region" description="Helical" evidence="1">
    <location>
        <begin position="30"/>
        <end position="50"/>
    </location>
</feature>
<sequence length="60" mass="7291">MKRYGQYAAIAFVILFWMLTPLIAQKYFNYSAINISFIITVFYFVIWKIYNNRQTILQKL</sequence>
<protein>
    <submittedName>
        <fullName evidence="2">Uncharacterized protein</fullName>
    </submittedName>
</protein>
<dbReference type="KEGG" id="ncon:LC1Nh_0445"/>
<dbReference type="AlphaFoldDB" id="A0A5Q0UFI8"/>
<dbReference type="EMBL" id="CP040089">
    <property type="protein sequence ID" value="QGA80346.1"/>
    <property type="molecule type" value="Genomic_DNA"/>
</dbReference>
<dbReference type="Proteomes" id="UP000377803">
    <property type="component" value="Chromosome"/>
</dbReference>
<name>A0A5Q0UFI8_9ARCH</name>
<dbReference type="RefSeq" id="WP_153550085.1">
    <property type="nucleotide sequence ID" value="NZ_CP040089.1"/>
</dbReference>
<dbReference type="GeneID" id="42364829"/>